<dbReference type="Gene3D" id="3.40.630.10">
    <property type="entry name" value="Zn peptidases"/>
    <property type="match status" value="1"/>
</dbReference>
<evidence type="ECO:0008006" key="16">
    <source>
        <dbReference type="Google" id="ProtNLM"/>
    </source>
</evidence>
<dbReference type="Pfam" id="PF04389">
    <property type="entry name" value="Peptidase_M28"/>
    <property type="match status" value="1"/>
</dbReference>
<dbReference type="InterPro" id="IPR036757">
    <property type="entry name" value="TFR-like_dimer_dom_sf"/>
</dbReference>
<dbReference type="EMBL" id="JAUJLE010000059">
    <property type="protein sequence ID" value="KAK0993623.1"/>
    <property type="molecule type" value="Genomic_DNA"/>
</dbReference>
<dbReference type="InterPro" id="IPR003137">
    <property type="entry name" value="PA_domain"/>
</dbReference>
<dbReference type="InterPro" id="IPR007365">
    <property type="entry name" value="TFR-like_dimer_dom"/>
</dbReference>
<reference evidence="14" key="2">
    <citation type="submission" date="2023-06" db="EMBL/GenBank/DDBJ databases">
        <title>Black Yeasts Isolated from many extreme environments.</title>
        <authorList>
            <person name="Coleine C."/>
            <person name="Stajich J.E."/>
            <person name="Selbmann L."/>
        </authorList>
    </citation>
    <scope>NUCLEOTIDE SEQUENCE</scope>
    <source>
        <strain evidence="14">CCFEE 5200</strain>
    </source>
</reference>
<dbReference type="FunFam" id="3.40.630.10:FF:000101">
    <property type="entry name" value="N-acetylated alpha-linked acidic dipeptidase like 1"/>
    <property type="match status" value="1"/>
</dbReference>
<keyword evidence="3" id="KW-0813">Transport</keyword>
<evidence type="ECO:0000259" key="11">
    <source>
        <dbReference type="Pfam" id="PF04253"/>
    </source>
</evidence>
<feature type="domain" description="Transferrin receptor-like dimerisation" evidence="11">
    <location>
        <begin position="1241"/>
        <end position="1370"/>
    </location>
</feature>
<dbReference type="CDD" id="cd08022">
    <property type="entry name" value="M28_PSMA_like"/>
    <property type="match status" value="1"/>
</dbReference>
<evidence type="ECO:0000256" key="8">
    <source>
        <dbReference type="SAM" id="MobiDB-lite"/>
    </source>
</evidence>
<dbReference type="Pfam" id="PF02225">
    <property type="entry name" value="PA"/>
    <property type="match status" value="1"/>
</dbReference>
<dbReference type="Pfam" id="PF04253">
    <property type="entry name" value="TFR_dimer"/>
    <property type="match status" value="1"/>
</dbReference>
<sequence length="1387" mass="154414">MNDHYGMGISSRSTTSYFTSSTPSMALDEQHDILEGIFFGPRDIVRHSKWPYFLRLQGSVLPRMIVPLLFVGIWSTTVVCASKLVYDLGISSVLLTITGFVVGLSLSFRSSTAYERYTEGRKYWSQLLLTSRNTARLIWVHVAERNHDADGKETPEIAKQDLLNKIAAINLLNAFAVALKHRLRFEPSVEYPDLAPLLTGLDTLAGAADQAELHHRKPSPIKAAGQYLGISFAESNPRKLVKRAKHNLGNTPLEILTYLSAYFEAVYQAKMLALPIGQAQCMNNLASLGEVLAGVKRVVNTPLPIAYSISIAQITWAYVMTLPFQLVKTLGWVAIPATILAGYIILGLAAIGRELENPFGQDVNDLPLDAYCHELANDIDALISRTPPLKLEDWMRGGGAKVMWPLSGMEYKTWESKSVEEIRDLLKAKAASIDVKRERVMTMKMSVGLTPVVQDAEMSKAMAGVDDDKYVRYANIPIPSYDEATSSRPTSSQDLRGNGDLNNEAERQGLLDRQPTVESARNSIDSGEEEDLRLPEVNGEDAARRQVEELDYLDPSAPDRSRRSPRLYHRARLRGKWSQGLSSLGVTLSSLRLPSFRSLYRPVGSDSSRQPDTRTWLTRTAQRVTIPERYRLSAPTAARLCGLFTLVALVYFLFAMDIFPGGHRRRRPFDPEAVRAFVLENINSDSIRESLAHITSFDHVAGTEGDLYLAKWMEEKWAEEGGFSRLEMVPYYVYLDYPGERSVQIVQPEGKRWTVELEEDEVYSGRQQTKAWHGYSKRGEVEGHLIYANSGSREDFLWLHDHGVETNGSVVLVKYGGDQSDPTFKIKLAAEAGCVGVLMYSDPSDVARDNEWQPPADMVQRGSVGMTSAVLGDPLTPGFASTVDANRFSMDDNPGFPIIPSLPLSWRNARVLIQSLDGRGQKVPKTWVHGKRGDLSSEWYTGTTATSDAESPIVHVKNLNDANAQQQIWNLHGSIAGIESPDKKILIGSHRDAWCFGSVDPGSGSAVMMEVVRIFGELKKVGWQPLRTVEFVSWDASAYNLVGSTEYVEDYTDLLRENGVGYLNVGGGVSGPLFQAAGSPMWQRALLHVLGRVADPASNGTASLKQKWDEHSTQFDGFRASGDYVPFQHMAGTSSIDFSFTKGVGQAHEYYPSHSCHETMEWMTTYGDPDFAYHKALAQIWALLILELADRPLLPFDVTRYAEKLHNYIGQLERDVAGTYAQLNSLAHASAGDVFRATNFTLQPLRDAARQLGASAVAFHRFEDIWVANVLGRNRAEVLQFSLKRLEYNELLASFDTSLLDLEPSEGCPSGGLPGRCQYKHVVFGPRRESRYDVGYFPYVRDAVEAGDWVAAQEWVVRAGKKVMEAGNRLLSSRKEVMGSDQEWWPP</sequence>
<dbReference type="SUPFAM" id="SSF53187">
    <property type="entry name" value="Zn-dependent exopeptidases"/>
    <property type="match status" value="1"/>
</dbReference>
<feature type="domain" description="PA" evidence="10">
    <location>
        <begin position="782"/>
        <end position="860"/>
    </location>
</feature>
<feature type="transmembrane region" description="Helical" evidence="9">
    <location>
        <begin position="330"/>
        <end position="351"/>
    </location>
</feature>
<dbReference type="InterPro" id="IPR044669">
    <property type="entry name" value="YneE/VCCN1/2-like"/>
</dbReference>
<evidence type="ECO:0000256" key="4">
    <source>
        <dbReference type="ARBA" id="ARBA00022692"/>
    </source>
</evidence>
<keyword evidence="15" id="KW-1185">Reference proteome</keyword>
<keyword evidence="6" id="KW-0406">Ion transport</keyword>
<gene>
    <name evidence="13" type="ORF">LTR82_014037</name>
    <name evidence="14" type="ORF">LTR91_007978</name>
</gene>
<evidence type="ECO:0000313" key="14">
    <source>
        <dbReference type="EMBL" id="KAK0993623.1"/>
    </source>
</evidence>
<dbReference type="PANTHER" id="PTHR10404:SF71">
    <property type="entry name" value="CARBOXYPEPTIDASE TRE2, PUTATIVE (AFU_ORTHOLOGUE AFUA_3G10650)-RELATED"/>
    <property type="match status" value="1"/>
</dbReference>
<keyword evidence="4 9" id="KW-0812">Transmembrane</keyword>
<dbReference type="SUPFAM" id="SSF52025">
    <property type="entry name" value="PA domain"/>
    <property type="match status" value="1"/>
</dbReference>
<organism evidence="14 15">
    <name type="scientific">Friedmanniomyces endolithicus</name>
    <dbReference type="NCBI Taxonomy" id="329885"/>
    <lineage>
        <taxon>Eukaryota</taxon>
        <taxon>Fungi</taxon>
        <taxon>Dikarya</taxon>
        <taxon>Ascomycota</taxon>
        <taxon>Pezizomycotina</taxon>
        <taxon>Dothideomycetes</taxon>
        <taxon>Dothideomycetidae</taxon>
        <taxon>Mycosphaerellales</taxon>
        <taxon>Teratosphaeriaceae</taxon>
        <taxon>Friedmanniomyces</taxon>
    </lineage>
</organism>
<feature type="transmembrane region" description="Helical" evidence="9">
    <location>
        <begin position="90"/>
        <end position="108"/>
    </location>
</feature>
<comment type="caution">
    <text evidence="14">The sequence shown here is derived from an EMBL/GenBank/DDBJ whole genome shotgun (WGS) entry which is preliminary data.</text>
</comment>
<evidence type="ECO:0000256" key="3">
    <source>
        <dbReference type="ARBA" id="ARBA00022448"/>
    </source>
</evidence>
<evidence type="ECO:0000256" key="1">
    <source>
        <dbReference type="ARBA" id="ARBA00004141"/>
    </source>
</evidence>
<dbReference type="InterPro" id="IPR007484">
    <property type="entry name" value="Peptidase_M28"/>
</dbReference>
<feature type="region of interest" description="Disordered" evidence="8">
    <location>
        <begin position="480"/>
        <end position="565"/>
    </location>
</feature>
<dbReference type="Proteomes" id="UP001175353">
    <property type="component" value="Unassembled WGS sequence"/>
</dbReference>
<name>A0AAN6QVG2_9PEZI</name>
<evidence type="ECO:0000256" key="5">
    <source>
        <dbReference type="ARBA" id="ARBA00022989"/>
    </source>
</evidence>
<dbReference type="InterPro" id="IPR039373">
    <property type="entry name" value="Peptidase_M28B"/>
</dbReference>
<evidence type="ECO:0000256" key="6">
    <source>
        <dbReference type="ARBA" id="ARBA00023065"/>
    </source>
</evidence>
<comment type="similarity">
    <text evidence="2">Belongs to the peptidase M28 family. M28B subfamily.</text>
</comment>
<dbReference type="Gene3D" id="3.50.30.30">
    <property type="match status" value="1"/>
</dbReference>
<evidence type="ECO:0000256" key="2">
    <source>
        <dbReference type="ARBA" id="ARBA00005634"/>
    </source>
</evidence>
<reference evidence="13" key="1">
    <citation type="submission" date="2021-12" db="EMBL/GenBank/DDBJ databases">
        <title>Black yeast isolated from Biological Soil Crust.</title>
        <authorList>
            <person name="Kurbessoian T."/>
        </authorList>
    </citation>
    <scope>NUCLEOTIDE SEQUENCE</scope>
    <source>
        <strain evidence="13">CCFEE 5208</strain>
    </source>
</reference>
<evidence type="ECO:0000256" key="9">
    <source>
        <dbReference type="SAM" id="Phobius"/>
    </source>
</evidence>
<accession>A0AAN6QVG2</accession>
<feature type="transmembrane region" description="Helical" evidence="9">
    <location>
        <begin position="305"/>
        <end position="324"/>
    </location>
</feature>
<dbReference type="Proteomes" id="UP001168146">
    <property type="component" value="Unassembled WGS sequence"/>
</dbReference>
<keyword evidence="5 9" id="KW-1133">Transmembrane helix</keyword>
<feature type="domain" description="Peptidase M28" evidence="12">
    <location>
        <begin position="970"/>
        <end position="1143"/>
    </location>
</feature>
<keyword evidence="7 9" id="KW-0472">Membrane</keyword>
<dbReference type="InterPro" id="IPR046450">
    <property type="entry name" value="PA_dom_sf"/>
</dbReference>
<dbReference type="PANTHER" id="PTHR10404">
    <property type="entry name" value="N-ACETYLATED-ALPHA-LINKED ACIDIC DIPEPTIDASE"/>
    <property type="match status" value="1"/>
</dbReference>
<dbReference type="SUPFAM" id="SSF47672">
    <property type="entry name" value="Transferrin receptor-like dimerisation domain"/>
    <property type="match status" value="1"/>
</dbReference>
<feature type="compositionally biased region" description="Polar residues" evidence="8">
    <location>
        <begin position="483"/>
        <end position="495"/>
    </location>
</feature>
<dbReference type="GO" id="GO:0005254">
    <property type="term" value="F:chloride channel activity"/>
    <property type="evidence" value="ECO:0007669"/>
    <property type="project" value="InterPro"/>
</dbReference>
<dbReference type="Gene3D" id="1.20.930.40">
    <property type="entry name" value="Transferrin receptor-like, dimerisation domain"/>
    <property type="match status" value="1"/>
</dbReference>
<dbReference type="EMBL" id="JASUXU010000066">
    <property type="protein sequence ID" value="KAK0312241.1"/>
    <property type="molecule type" value="Genomic_DNA"/>
</dbReference>
<evidence type="ECO:0000256" key="7">
    <source>
        <dbReference type="ARBA" id="ARBA00023136"/>
    </source>
</evidence>
<comment type="subcellular location">
    <subcellularLocation>
        <location evidence="1">Membrane</location>
        <topology evidence="1">Multi-pass membrane protein</topology>
    </subcellularLocation>
</comment>
<dbReference type="GO" id="GO:0016020">
    <property type="term" value="C:membrane"/>
    <property type="evidence" value="ECO:0007669"/>
    <property type="project" value="UniProtKB-SubCell"/>
</dbReference>
<feature type="transmembrane region" description="Helical" evidence="9">
    <location>
        <begin position="637"/>
        <end position="659"/>
    </location>
</feature>
<protein>
    <recommendedName>
        <fullName evidence="16">PA domain-containing protein</fullName>
    </recommendedName>
</protein>
<evidence type="ECO:0000259" key="10">
    <source>
        <dbReference type="Pfam" id="PF02225"/>
    </source>
</evidence>
<feature type="compositionally biased region" description="Polar residues" evidence="8">
    <location>
        <begin position="516"/>
        <end position="525"/>
    </location>
</feature>
<dbReference type="Pfam" id="PF25539">
    <property type="entry name" value="Bestrophin_2"/>
    <property type="match status" value="1"/>
</dbReference>
<evidence type="ECO:0000259" key="12">
    <source>
        <dbReference type="Pfam" id="PF04389"/>
    </source>
</evidence>
<evidence type="ECO:0000313" key="15">
    <source>
        <dbReference type="Proteomes" id="UP001175353"/>
    </source>
</evidence>
<evidence type="ECO:0000313" key="13">
    <source>
        <dbReference type="EMBL" id="KAK0312241.1"/>
    </source>
</evidence>
<dbReference type="GO" id="GO:0004180">
    <property type="term" value="F:carboxypeptidase activity"/>
    <property type="evidence" value="ECO:0007669"/>
    <property type="project" value="TreeGrafter"/>
</dbReference>
<proteinExistence type="inferred from homology"/>